<proteinExistence type="predicted"/>
<sequence>MKMCSRSREVVGKNLTRIGISVAVAQAGHTVRPVIGDGAPAENLST</sequence>
<dbReference type="EMBL" id="CP052766">
    <property type="protein sequence ID" value="QJR81628.1"/>
    <property type="molecule type" value="Genomic_DNA"/>
</dbReference>
<evidence type="ECO:0000313" key="1">
    <source>
        <dbReference type="EMBL" id="QJR81628.1"/>
    </source>
</evidence>
<reference evidence="1 2" key="2">
    <citation type="submission" date="2020-04" db="EMBL/GenBank/DDBJ databases">
        <title>Complete genome sequence of Alteromonas pelagimontana 5.12T.</title>
        <authorList>
            <person name="Sinha R.K."/>
            <person name="Krishnan K.P."/>
            <person name="Kurian J.P."/>
        </authorList>
    </citation>
    <scope>NUCLEOTIDE SEQUENCE [LARGE SCALE GENOMIC DNA]</scope>
    <source>
        <strain evidence="1 2">5.12</strain>
    </source>
</reference>
<dbReference type="AlphaFoldDB" id="A0A6M4MFG5"/>
<dbReference type="KEGG" id="apel:CA267_013060"/>
<protein>
    <submittedName>
        <fullName evidence="1">Uncharacterized protein</fullName>
    </submittedName>
</protein>
<dbReference type="RefSeq" id="WP_170669060.1">
    <property type="nucleotide sequence ID" value="NZ_CP052766.1"/>
</dbReference>
<accession>A0A6M4MFG5</accession>
<evidence type="ECO:0000313" key="2">
    <source>
        <dbReference type="Proteomes" id="UP000219285"/>
    </source>
</evidence>
<dbReference type="Proteomes" id="UP000219285">
    <property type="component" value="Chromosome"/>
</dbReference>
<keyword evidence="2" id="KW-1185">Reference proteome</keyword>
<gene>
    <name evidence="1" type="ORF">CA267_013060</name>
</gene>
<organism evidence="1 2">
    <name type="scientific">Alteromonas pelagimontana</name>
    <dbReference type="NCBI Taxonomy" id="1858656"/>
    <lineage>
        <taxon>Bacteria</taxon>
        <taxon>Pseudomonadati</taxon>
        <taxon>Pseudomonadota</taxon>
        <taxon>Gammaproteobacteria</taxon>
        <taxon>Alteromonadales</taxon>
        <taxon>Alteromonadaceae</taxon>
        <taxon>Alteromonas/Salinimonas group</taxon>
        <taxon>Alteromonas</taxon>
    </lineage>
</organism>
<reference evidence="2" key="1">
    <citation type="submission" date="2014-12" db="EMBL/GenBank/DDBJ databases">
        <title>Complete genome sequence of a multi-drug resistant Klebsiella pneumoniae.</title>
        <authorList>
            <person name="Hua X."/>
            <person name="Chen Q."/>
            <person name="Li X."/>
            <person name="Feng Y."/>
            <person name="Ruan Z."/>
            <person name="Yu Y."/>
        </authorList>
    </citation>
    <scope>NUCLEOTIDE SEQUENCE [LARGE SCALE GENOMIC DNA]</scope>
    <source>
        <strain evidence="2">5.12</strain>
    </source>
</reference>
<name>A0A6M4MFG5_9ALTE</name>